<evidence type="ECO:0000256" key="10">
    <source>
        <dbReference type="ARBA" id="ARBA00048954"/>
    </source>
</evidence>
<organism evidence="12 13">
    <name type="scientific">Sporosarcina oncorhynchi</name>
    <dbReference type="NCBI Taxonomy" id="3056444"/>
    <lineage>
        <taxon>Bacteria</taxon>
        <taxon>Bacillati</taxon>
        <taxon>Bacillota</taxon>
        <taxon>Bacilli</taxon>
        <taxon>Bacillales</taxon>
        <taxon>Caryophanaceae</taxon>
        <taxon>Sporosarcina</taxon>
    </lineage>
</organism>
<dbReference type="Pfam" id="PF03796">
    <property type="entry name" value="DnaB_C"/>
    <property type="match status" value="1"/>
</dbReference>
<dbReference type="EC" id="5.6.2.3" evidence="9"/>
<gene>
    <name evidence="12" type="ORF">QWT69_13990</name>
</gene>
<dbReference type="Gene3D" id="3.40.50.300">
    <property type="entry name" value="P-loop containing nucleotide triphosphate hydrolases"/>
    <property type="match status" value="1"/>
</dbReference>
<dbReference type="InterPro" id="IPR007694">
    <property type="entry name" value="DNA_helicase_DnaB-like_C"/>
</dbReference>
<dbReference type="Gene3D" id="1.10.860.10">
    <property type="entry name" value="DNAb Helicase, Chain A"/>
    <property type="match status" value="1"/>
</dbReference>
<evidence type="ECO:0000259" key="11">
    <source>
        <dbReference type="PROSITE" id="PS51199"/>
    </source>
</evidence>
<dbReference type="SUPFAM" id="SSF52540">
    <property type="entry name" value="P-loop containing nucleoside triphosphate hydrolases"/>
    <property type="match status" value="1"/>
</dbReference>
<sequence>MKIKVEKRHFLFRFEQKMPLFHSEKLLYLKNVSFSVPSITDANLDVSHFTDPVHKMIFQSMKELRVKGKPVDLVTLLTAYNPQDLGGANYIQDLMAYAQIPKFDDYVGAMLDVWREREKRNVLQLAAQENWSIDRIMSELEALIDNRVSDHASISDLLVDVYEDPYIQKEHQMGATAGIGSLDAMTDGFQNGELTIVAARPSMGKSDIMLHIAKHAGWKNWLPIIFSLEMAATSLRDRLLASTGRFSRARMRDPYTLFNDTQKAQWPQTVGRLAETNIHFFDNSKQTVAEIRMKVRKMIHEFPDRKPVIFIDYLTLLHSEDKSANMHLQVSQLTKDLKAMAREFNCPVITLAQLSRAVEQRQDKRPLMSDLRESGSIEEDADVIIFLYRDAYYSKDENDMTMELIVAKNRNGPVGTAVAIYNKFTGEVTGFEQTNSERRIG</sequence>
<keyword evidence="8" id="KW-0413">Isomerase</keyword>
<evidence type="ECO:0000256" key="6">
    <source>
        <dbReference type="ARBA" id="ARBA00022840"/>
    </source>
</evidence>
<evidence type="ECO:0000313" key="13">
    <source>
        <dbReference type="Proteomes" id="UP001303902"/>
    </source>
</evidence>
<dbReference type="CDD" id="cd00984">
    <property type="entry name" value="DnaB_C"/>
    <property type="match status" value="1"/>
</dbReference>
<evidence type="ECO:0000256" key="4">
    <source>
        <dbReference type="ARBA" id="ARBA00022801"/>
    </source>
</evidence>
<evidence type="ECO:0000256" key="3">
    <source>
        <dbReference type="ARBA" id="ARBA00022741"/>
    </source>
</evidence>
<dbReference type="Proteomes" id="UP001303902">
    <property type="component" value="Chromosome"/>
</dbReference>
<reference evidence="12 13" key="1">
    <citation type="submission" date="2023-06" db="EMBL/GenBank/DDBJ databases">
        <title>Sporosarcina sp. nov., isolated from Korean tranditional fermented seafood 'Jeotgal'.</title>
        <authorList>
            <person name="Yang A.I."/>
            <person name="Shin N.-R."/>
        </authorList>
    </citation>
    <scope>NUCLEOTIDE SEQUENCE [LARGE SCALE GENOMIC DNA]</scope>
    <source>
        <strain evidence="12 13">T2O-4</strain>
    </source>
</reference>
<dbReference type="InterPro" id="IPR036185">
    <property type="entry name" value="DNA_heli_DnaB-like_N_sf"/>
</dbReference>
<dbReference type="Pfam" id="PF00772">
    <property type="entry name" value="DnaB"/>
    <property type="match status" value="1"/>
</dbReference>
<comment type="similarity">
    <text evidence="1">Belongs to the helicase family. DnaB subfamily.</text>
</comment>
<dbReference type="InterPro" id="IPR007693">
    <property type="entry name" value="DNA_helicase_DnaB-like_N"/>
</dbReference>
<keyword evidence="5" id="KW-0347">Helicase</keyword>
<accession>A0ABZ0L3C4</accession>
<comment type="catalytic activity">
    <reaction evidence="10">
        <text>ATP + H2O = ADP + phosphate + H(+)</text>
        <dbReference type="Rhea" id="RHEA:13065"/>
        <dbReference type="ChEBI" id="CHEBI:15377"/>
        <dbReference type="ChEBI" id="CHEBI:15378"/>
        <dbReference type="ChEBI" id="CHEBI:30616"/>
        <dbReference type="ChEBI" id="CHEBI:43474"/>
        <dbReference type="ChEBI" id="CHEBI:456216"/>
        <dbReference type="EC" id="5.6.2.3"/>
    </reaction>
</comment>
<dbReference type="PROSITE" id="PS51199">
    <property type="entry name" value="SF4_HELICASE"/>
    <property type="match status" value="1"/>
</dbReference>
<dbReference type="PANTHER" id="PTHR30153">
    <property type="entry name" value="REPLICATIVE DNA HELICASE DNAB"/>
    <property type="match status" value="1"/>
</dbReference>
<evidence type="ECO:0000256" key="9">
    <source>
        <dbReference type="ARBA" id="ARBA00044969"/>
    </source>
</evidence>
<evidence type="ECO:0000256" key="8">
    <source>
        <dbReference type="ARBA" id="ARBA00023235"/>
    </source>
</evidence>
<dbReference type="PANTHER" id="PTHR30153:SF2">
    <property type="entry name" value="REPLICATIVE DNA HELICASE"/>
    <property type="match status" value="1"/>
</dbReference>
<keyword evidence="4" id="KW-0378">Hydrolase</keyword>
<dbReference type="InterPro" id="IPR027417">
    <property type="entry name" value="P-loop_NTPase"/>
</dbReference>
<protein>
    <recommendedName>
        <fullName evidence="9">DNA 5'-3' helicase</fullName>
        <ecNumber evidence="9">5.6.2.3</ecNumber>
    </recommendedName>
</protein>
<keyword evidence="13" id="KW-1185">Reference proteome</keyword>
<keyword evidence="7" id="KW-0238">DNA-binding</keyword>
<proteinExistence type="inferred from homology"/>
<evidence type="ECO:0000256" key="7">
    <source>
        <dbReference type="ARBA" id="ARBA00023125"/>
    </source>
</evidence>
<name>A0ABZ0L3C4_9BACL</name>
<feature type="domain" description="SF4 helicase" evidence="11">
    <location>
        <begin position="168"/>
        <end position="434"/>
    </location>
</feature>
<evidence type="ECO:0000256" key="1">
    <source>
        <dbReference type="ARBA" id="ARBA00008428"/>
    </source>
</evidence>
<dbReference type="EMBL" id="CP129118">
    <property type="protein sequence ID" value="WOV86970.1"/>
    <property type="molecule type" value="Genomic_DNA"/>
</dbReference>
<keyword evidence="6" id="KW-0067">ATP-binding</keyword>
<dbReference type="RefSeq" id="WP_317966621.1">
    <property type="nucleotide sequence ID" value="NZ_CP129118.1"/>
</dbReference>
<evidence type="ECO:0000256" key="2">
    <source>
        <dbReference type="ARBA" id="ARBA00022705"/>
    </source>
</evidence>
<evidence type="ECO:0000313" key="12">
    <source>
        <dbReference type="EMBL" id="WOV86970.1"/>
    </source>
</evidence>
<dbReference type="InterPro" id="IPR016136">
    <property type="entry name" value="DNA_helicase_N/primase_C"/>
</dbReference>
<keyword evidence="3" id="KW-0547">Nucleotide-binding</keyword>
<dbReference type="SUPFAM" id="SSF48024">
    <property type="entry name" value="N-terminal domain of DnaB helicase"/>
    <property type="match status" value="1"/>
</dbReference>
<keyword evidence="2" id="KW-0235">DNA replication</keyword>
<evidence type="ECO:0000256" key="5">
    <source>
        <dbReference type="ARBA" id="ARBA00022806"/>
    </source>
</evidence>